<dbReference type="RefSeq" id="WP_201368828.1">
    <property type="nucleotide sequence ID" value="NZ_BNJG01000001.1"/>
</dbReference>
<proteinExistence type="predicted"/>
<dbReference type="SUPFAM" id="SSF54001">
    <property type="entry name" value="Cysteine proteinases"/>
    <property type="match status" value="1"/>
</dbReference>
<evidence type="ECO:0000259" key="3">
    <source>
        <dbReference type="PROSITE" id="PS50911"/>
    </source>
</evidence>
<name>A0ABQ3UGN5_9CHLR</name>
<keyword evidence="2" id="KW-0472">Membrane</keyword>
<dbReference type="Gene3D" id="3.90.1720.10">
    <property type="entry name" value="endopeptidase domain like (from Nostoc punctiforme)"/>
    <property type="match status" value="1"/>
</dbReference>
<dbReference type="PROSITE" id="PS50911">
    <property type="entry name" value="CHAP"/>
    <property type="match status" value="1"/>
</dbReference>
<keyword evidence="2" id="KW-1133">Transmembrane helix</keyword>
<evidence type="ECO:0000313" key="5">
    <source>
        <dbReference type="Proteomes" id="UP000654345"/>
    </source>
</evidence>
<protein>
    <recommendedName>
        <fullName evidence="3">Peptidase C51 domain-containing protein</fullName>
    </recommendedName>
</protein>
<evidence type="ECO:0000313" key="4">
    <source>
        <dbReference type="EMBL" id="GHO51864.1"/>
    </source>
</evidence>
<dbReference type="Pfam" id="PF05257">
    <property type="entry name" value="CHAP"/>
    <property type="match status" value="1"/>
</dbReference>
<keyword evidence="2" id="KW-0812">Transmembrane</keyword>
<dbReference type="EMBL" id="BNJG01000001">
    <property type="protein sequence ID" value="GHO51864.1"/>
    <property type="molecule type" value="Genomic_DNA"/>
</dbReference>
<feature type="region of interest" description="Disordered" evidence="1">
    <location>
        <begin position="139"/>
        <end position="164"/>
    </location>
</feature>
<evidence type="ECO:0000256" key="2">
    <source>
        <dbReference type="SAM" id="Phobius"/>
    </source>
</evidence>
<accession>A0ABQ3UGN5</accession>
<feature type="compositionally biased region" description="Low complexity" evidence="1">
    <location>
        <begin position="146"/>
        <end position="160"/>
    </location>
</feature>
<organism evidence="4 5">
    <name type="scientific">Ktedonobacter robiniae</name>
    <dbReference type="NCBI Taxonomy" id="2778365"/>
    <lineage>
        <taxon>Bacteria</taxon>
        <taxon>Bacillati</taxon>
        <taxon>Chloroflexota</taxon>
        <taxon>Ktedonobacteria</taxon>
        <taxon>Ktedonobacterales</taxon>
        <taxon>Ktedonobacteraceae</taxon>
        <taxon>Ktedonobacter</taxon>
    </lineage>
</organism>
<dbReference type="InterPro" id="IPR038765">
    <property type="entry name" value="Papain-like_cys_pep_sf"/>
</dbReference>
<feature type="domain" description="Peptidase C51" evidence="3">
    <location>
        <begin position="146"/>
        <end position="279"/>
    </location>
</feature>
<gene>
    <name evidence="4" type="ORF">KSB_03390</name>
</gene>
<feature type="transmembrane region" description="Helical" evidence="2">
    <location>
        <begin position="98"/>
        <end position="122"/>
    </location>
</feature>
<comment type="caution">
    <text evidence="4">The sequence shown here is derived from an EMBL/GenBank/DDBJ whole genome shotgun (WGS) entry which is preliminary data.</text>
</comment>
<reference evidence="4 5" key="1">
    <citation type="journal article" date="2021" name="Int. J. Syst. Evol. Microbiol.">
        <title>Reticulibacter mediterranei gen. nov., sp. nov., within the new family Reticulibacteraceae fam. nov., and Ktedonospora formicarum gen. nov., sp. nov., Ktedonobacter robiniae sp. nov., Dictyobacter formicarum sp. nov. and Dictyobacter arantiisoli sp. nov., belonging to the class Ktedonobacteria.</title>
        <authorList>
            <person name="Yabe S."/>
            <person name="Zheng Y."/>
            <person name="Wang C.M."/>
            <person name="Sakai Y."/>
            <person name="Abe K."/>
            <person name="Yokota A."/>
            <person name="Donadio S."/>
            <person name="Cavaletti L."/>
            <person name="Monciardini P."/>
        </authorList>
    </citation>
    <scope>NUCLEOTIDE SEQUENCE [LARGE SCALE GENOMIC DNA]</scope>
    <source>
        <strain evidence="4 5">SOSP1-30</strain>
    </source>
</reference>
<keyword evidence="5" id="KW-1185">Reference proteome</keyword>
<dbReference type="InterPro" id="IPR007921">
    <property type="entry name" value="CHAP_dom"/>
</dbReference>
<evidence type="ECO:0000256" key="1">
    <source>
        <dbReference type="SAM" id="MobiDB-lite"/>
    </source>
</evidence>
<dbReference type="Proteomes" id="UP000654345">
    <property type="component" value="Unassembled WGS sequence"/>
</dbReference>
<sequence>MTEHNPDFHPEKEEKDIEQYFHHLSSEDAQLLDDLRNHYSLMSARSTHILAHAWERIQQEQPSLREENMNVFIYPTSEIKREGHLKVASKKVGRLRQLVNVLVAAILLIVIVGSMGLVSSYFRAQTSTGHRDKIAITAVTPSPRKGTTPGTQGGQSSSTGEKSLDWPVGHDTYWANRRYHQLTGYWIAWHGDANQWVSGAQAAGWQVSQTPHFPSIIVLMPFVQGAGEHGHVGVVETLGTTSSSTTIHTSNMDWYINGGGLNLLSYADFTVGTGVYFIWHP</sequence>